<comment type="subcellular location">
    <subcellularLocation>
        <location evidence="2">Cytoplasm</location>
    </subcellularLocation>
</comment>
<comment type="catalytic activity">
    <reaction evidence="2">
        <text>a D-aminoacyl-tRNA + H2O = a tRNA + a D-alpha-amino acid + H(+)</text>
        <dbReference type="Rhea" id="RHEA:13953"/>
        <dbReference type="Rhea" id="RHEA-COMP:10123"/>
        <dbReference type="Rhea" id="RHEA-COMP:10124"/>
        <dbReference type="ChEBI" id="CHEBI:15377"/>
        <dbReference type="ChEBI" id="CHEBI:15378"/>
        <dbReference type="ChEBI" id="CHEBI:59871"/>
        <dbReference type="ChEBI" id="CHEBI:78442"/>
        <dbReference type="ChEBI" id="CHEBI:79333"/>
        <dbReference type="EC" id="3.1.1.96"/>
    </reaction>
</comment>
<keyword evidence="2" id="KW-0820">tRNA-binding</keyword>
<comment type="subunit">
    <text evidence="2">Homodimer.</text>
</comment>
<dbReference type="GO" id="GO:0043908">
    <property type="term" value="F:Ser(Gly)-tRNA(Ala) hydrolase activity"/>
    <property type="evidence" value="ECO:0007669"/>
    <property type="project" value="UniProtKB-UniRule"/>
</dbReference>
<organism evidence="3 4">
    <name type="scientific">Ereboglobus luteus</name>
    <dbReference type="NCBI Taxonomy" id="1796921"/>
    <lineage>
        <taxon>Bacteria</taxon>
        <taxon>Pseudomonadati</taxon>
        <taxon>Verrucomicrobiota</taxon>
        <taxon>Opitutia</taxon>
        <taxon>Opitutales</taxon>
        <taxon>Opitutaceae</taxon>
        <taxon>Ereboglobus</taxon>
    </lineage>
</organism>
<keyword evidence="2" id="KW-0378">Hydrolase</keyword>
<comment type="similarity">
    <text evidence="1 2">Belongs to the DTD family.</text>
</comment>
<proteinExistence type="inferred from homology"/>
<evidence type="ECO:0000256" key="1">
    <source>
        <dbReference type="ARBA" id="ARBA00009673"/>
    </source>
</evidence>
<comment type="domain">
    <text evidence="2">A Gly-cisPro motif from one monomer fits into the active site of the other monomer to allow specific chiral rejection of L-amino acids.</text>
</comment>
<comment type="catalytic activity">
    <reaction evidence="2">
        <text>glycyl-tRNA(Ala) + H2O = tRNA(Ala) + glycine + H(+)</text>
        <dbReference type="Rhea" id="RHEA:53744"/>
        <dbReference type="Rhea" id="RHEA-COMP:9657"/>
        <dbReference type="Rhea" id="RHEA-COMP:13640"/>
        <dbReference type="ChEBI" id="CHEBI:15377"/>
        <dbReference type="ChEBI" id="CHEBI:15378"/>
        <dbReference type="ChEBI" id="CHEBI:57305"/>
        <dbReference type="ChEBI" id="CHEBI:78442"/>
        <dbReference type="ChEBI" id="CHEBI:78522"/>
    </reaction>
</comment>
<dbReference type="EC" id="3.1.1.96" evidence="2"/>
<feature type="short sequence motif" description="Gly-cisPro motif, important for rejection of L-amino acids" evidence="2">
    <location>
        <begin position="138"/>
        <end position="139"/>
    </location>
</feature>
<dbReference type="GO" id="GO:0005737">
    <property type="term" value="C:cytoplasm"/>
    <property type="evidence" value="ECO:0007669"/>
    <property type="project" value="UniProtKB-SubCell"/>
</dbReference>
<dbReference type="Proteomes" id="UP000244896">
    <property type="component" value="Chromosome"/>
</dbReference>
<dbReference type="RefSeq" id="WP_108825001.1">
    <property type="nucleotide sequence ID" value="NZ_CP023004.1"/>
</dbReference>
<dbReference type="AlphaFoldDB" id="A0A2U8E311"/>
<dbReference type="PANTHER" id="PTHR10472">
    <property type="entry name" value="D-TYROSYL-TRNA TYR DEACYLASE"/>
    <property type="match status" value="1"/>
</dbReference>
<dbReference type="GO" id="GO:0000049">
    <property type="term" value="F:tRNA binding"/>
    <property type="evidence" value="ECO:0007669"/>
    <property type="project" value="UniProtKB-UniRule"/>
</dbReference>
<dbReference type="GO" id="GO:0106026">
    <property type="term" value="F:Gly-tRNA(Ala) deacylase activity"/>
    <property type="evidence" value="ECO:0007669"/>
    <property type="project" value="UniProtKB-UniRule"/>
</dbReference>
<dbReference type="GO" id="GO:0051500">
    <property type="term" value="F:D-tyrosyl-tRNA(Tyr) deacylase activity"/>
    <property type="evidence" value="ECO:0007669"/>
    <property type="project" value="TreeGrafter"/>
</dbReference>
<dbReference type="GO" id="GO:0019478">
    <property type="term" value="P:D-amino acid catabolic process"/>
    <property type="evidence" value="ECO:0007669"/>
    <property type="project" value="UniProtKB-UniRule"/>
</dbReference>
<accession>A0A2U8E311</accession>
<dbReference type="EMBL" id="CP023004">
    <property type="protein sequence ID" value="AWI09190.1"/>
    <property type="molecule type" value="Genomic_DNA"/>
</dbReference>
<keyword evidence="4" id="KW-1185">Reference proteome</keyword>
<dbReference type="HAMAP" id="MF_00518">
    <property type="entry name" value="Deacylase_Dtd"/>
    <property type="match status" value="1"/>
</dbReference>
<evidence type="ECO:0000313" key="3">
    <source>
        <dbReference type="EMBL" id="AWI09190.1"/>
    </source>
</evidence>
<reference evidence="3 4" key="1">
    <citation type="journal article" date="2018" name="Syst. Appl. Microbiol.">
        <title>Ereboglobus luteus gen. nov. sp. nov. from cockroach guts, and new insights into the oxygen relationship of the genera Opitutus and Didymococcus (Verrucomicrobia: Opitutaceae).</title>
        <authorList>
            <person name="Tegtmeier D."/>
            <person name="Belitz A."/>
            <person name="Radek R."/>
            <person name="Heimerl T."/>
            <person name="Brune A."/>
        </authorList>
    </citation>
    <scope>NUCLEOTIDE SEQUENCE [LARGE SCALE GENOMIC DNA]</scope>
    <source>
        <strain evidence="3 4">Ho45</strain>
    </source>
</reference>
<dbReference type="EC" id="3.1.1.-" evidence="2"/>
<dbReference type="InterPro" id="IPR003732">
    <property type="entry name" value="Daa-tRNA_deacyls_DTD"/>
</dbReference>
<dbReference type="KEGG" id="elut:CKA38_08010"/>
<dbReference type="NCBIfam" id="TIGR00256">
    <property type="entry name" value="D-aminoacyl-tRNA deacylase"/>
    <property type="match status" value="1"/>
</dbReference>
<keyword evidence="2" id="KW-0963">Cytoplasm</keyword>
<comment type="function">
    <text evidence="2">An aminoacyl-tRNA editing enzyme that deacylates mischarged D-aminoacyl-tRNAs. Also deacylates mischarged glycyl-tRNA(Ala), protecting cells against glycine mischarging by AlaRS. Acts via tRNA-based rather than protein-based catalysis; rejects L-amino acids rather than detecting D-amino acids in the active site. By recycling D-aminoacyl-tRNA to D-amino acids and free tRNA molecules, this enzyme counteracts the toxicity associated with the formation of D-aminoacyl-tRNA entities in vivo and helps enforce protein L-homochirality.</text>
</comment>
<sequence>MRAVVQRVTSASVTIDGIVRGEIGAGLVILLGIAEGDTADDVRWLAEKCAALRIFADDANAMNRSLVDIGGGALVISQFTLIASCRKGSRPSFHRAAKPAGARPLYEQFLSHLSAVLGRPVACGEFGAMMQVALVNDGPVTIVVDSRES</sequence>
<evidence type="ECO:0000256" key="2">
    <source>
        <dbReference type="HAMAP-Rule" id="MF_00518"/>
    </source>
</evidence>
<keyword evidence="2" id="KW-0694">RNA-binding</keyword>
<dbReference type="PANTHER" id="PTHR10472:SF5">
    <property type="entry name" value="D-AMINOACYL-TRNA DEACYLASE 1"/>
    <property type="match status" value="1"/>
</dbReference>
<gene>
    <name evidence="2" type="primary">dtd</name>
    <name evidence="3" type="ORF">CKA38_08010</name>
</gene>
<dbReference type="InterPro" id="IPR023509">
    <property type="entry name" value="DTD-like_sf"/>
</dbReference>
<dbReference type="SUPFAM" id="SSF69500">
    <property type="entry name" value="DTD-like"/>
    <property type="match status" value="1"/>
</dbReference>
<dbReference type="OrthoDB" id="9801395at2"/>
<dbReference type="Gene3D" id="3.50.80.10">
    <property type="entry name" value="D-tyrosyl-tRNA(Tyr) deacylase"/>
    <property type="match status" value="1"/>
</dbReference>
<protein>
    <recommendedName>
        <fullName evidence="2">D-aminoacyl-tRNA deacylase</fullName>
        <shortName evidence="2">DTD</shortName>
        <ecNumber evidence="2">3.1.1.96</ecNumber>
    </recommendedName>
    <alternativeName>
        <fullName evidence="2">Gly-tRNA(Ala) deacylase</fullName>
        <ecNumber evidence="2">3.1.1.-</ecNumber>
    </alternativeName>
</protein>
<evidence type="ECO:0000313" key="4">
    <source>
        <dbReference type="Proteomes" id="UP000244896"/>
    </source>
</evidence>
<dbReference type="FunFam" id="3.50.80.10:FF:000001">
    <property type="entry name" value="D-aminoacyl-tRNA deacylase"/>
    <property type="match status" value="1"/>
</dbReference>
<name>A0A2U8E311_9BACT</name>
<dbReference type="Pfam" id="PF02580">
    <property type="entry name" value="Tyr_Deacylase"/>
    <property type="match status" value="1"/>
</dbReference>